<protein>
    <submittedName>
        <fullName evidence="2">Uncharacterized protein</fullName>
    </submittedName>
</protein>
<sequence length="95" mass="10134">MIRIEATRRPAAAQSDVSRQPAAAEPVDTLGRAVVALPATGRRAEDRTPHRRDGRPQAGFVAHLIASVDPSLVPSRAERARRACALYDAAAQQVA</sequence>
<dbReference type="Proteomes" id="UP000410984">
    <property type="component" value="Unassembled WGS sequence"/>
</dbReference>
<dbReference type="OrthoDB" id="7999310at2"/>
<proteinExistence type="predicted"/>
<evidence type="ECO:0000256" key="1">
    <source>
        <dbReference type="SAM" id="MobiDB-lite"/>
    </source>
</evidence>
<evidence type="ECO:0000313" key="3">
    <source>
        <dbReference type="Proteomes" id="UP000410984"/>
    </source>
</evidence>
<dbReference type="AlphaFoldDB" id="A0A509EB36"/>
<dbReference type="EMBL" id="CABFPH010000020">
    <property type="protein sequence ID" value="VUD71358.1"/>
    <property type="molecule type" value="Genomic_DNA"/>
</dbReference>
<accession>A0A509EB36</accession>
<organism evidence="2 3">
    <name type="scientific">Methylobacterium symbioticum</name>
    <dbReference type="NCBI Taxonomy" id="2584084"/>
    <lineage>
        <taxon>Bacteria</taxon>
        <taxon>Pseudomonadati</taxon>
        <taxon>Pseudomonadota</taxon>
        <taxon>Alphaproteobacteria</taxon>
        <taxon>Hyphomicrobiales</taxon>
        <taxon>Methylobacteriaceae</taxon>
        <taxon>Methylobacterium</taxon>
    </lineage>
</organism>
<evidence type="ECO:0000313" key="2">
    <source>
        <dbReference type="EMBL" id="VUD71358.1"/>
    </source>
</evidence>
<feature type="region of interest" description="Disordered" evidence="1">
    <location>
        <begin position="1"/>
        <end position="25"/>
    </location>
</feature>
<keyword evidence="3" id="KW-1185">Reference proteome</keyword>
<reference evidence="2 3" key="1">
    <citation type="submission" date="2019-06" db="EMBL/GenBank/DDBJ databases">
        <authorList>
            <person name="Rodrigo-Torres L."/>
            <person name="Arahal R. D."/>
            <person name="Lucena T."/>
        </authorList>
    </citation>
    <scope>NUCLEOTIDE SEQUENCE [LARGE SCALE GENOMIC DNA]</scope>
    <source>
        <strain evidence="2 3">SB0023/3</strain>
    </source>
</reference>
<dbReference type="RefSeq" id="WP_142582789.1">
    <property type="nucleotide sequence ID" value="NZ_CABFPH010000020.1"/>
</dbReference>
<name>A0A509EB36_9HYPH</name>
<gene>
    <name evidence="2" type="ORF">MET9862_01937</name>
</gene>